<name>A0A379QD20_SALER</name>
<evidence type="ECO:0000313" key="2">
    <source>
        <dbReference type="EMBL" id="SUF54983.1"/>
    </source>
</evidence>
<evidence type="ECO:0000313" key="3">
    <source>
        <dbReference type="Proteomes" id="UP000254597"/>
    </source>
</evidence>
<dbReference type="AlphaFoldDB" id="A0A379QD20"/>
<feature type="compositionally biased region" description="Polar residues" evidence="1">
    <location>
        <begin position="17"/>
        <end position="28"/>
    </location>
</feature>
<feature type="region of interest" description="Disordered" evidence="1">
    <location>
        <begin position="1"/>
        <end position="29"/>
    </location>
</feature>
<evidence type="ECO:0000256" key="1">
    <source>
        <dbReference type="SAM" id="MobiDB-lite"/>
    </source>
</evidence>
<dbReference type="EMBL" id="UGWP01000003">
    <property type="protein sequence ID" value="SUF54983.1"/>
    <property type="molecule type" value="Genomic_DNA"/>
</dbReference>
<sequence>MNTILSPTAKQHDPTAKASTTIPSTSNVDGRALTIQPSTLSVDDLVKPPSEHISKMVGVRLGINLAGDRLDHLERNGITLAKSKILTATNYSRQVETDHQNASNIQFQLNRIKIGEISLPNREKPDFLEVRNAAGGNLIDAPRQERNTHNSDRKVLEESPLVWSVGASETPRLRIFLW</sequence>
<organism evidence="2 3">
    <name type="scientific">Salmonella enterica</name>
    <name type="common">Salmonella choleraesuis</name>
    <dbReference type="NCBI Taxonomy" id="28901"/>
    <lineage>
        <taxon>Bacteria</taxon>
        <taxon>Pseudomonadati</taxon>
        <taxon>Pseudomonadota</taxon>
        <taxon>Gammaproteobacteria</taxon>
        <taxon>Enterobacterales</taxon>
        <taxon>Enterobacteriaceae</taxon>
        <taxon>Salmonella</taxon>
    </lineage>
</organism>
<reference evidence="2 3" key="1">
    <citation type="submission" date="2018-06" db="EMBL/GenBank/DDBJ databases">
        <authorList>
            <consortium name="Pathogen Informatics"/>
            <person name="Doyle S."/>
        </authorList>
    </citation>
    <scope>NUCLEOTIDE SEQUENCE [LARGE SCALE GENOMIC DNA]</scope>
    <source>
        <strain evidence="2 3">NCTC10252</strain>
    </source>
</reference>
<dbReference type="Proteomes" id="UP000254597">
    <property type="component" value="Unassembled WGS sequence"/>
</dbReference>
<protein>
    <submittedName>
        <fullName evidence="2">Uncharacterized protein</fullName>
    </submittedName>
</protein>
<proteinExistence type="predicted"/>
<accession>A0A379QD20</accession>
<gene>
    <name evidence="2" type="ORF">NCTC10252_00150</name>
</gene>